<keyword evidence="1" id="KW-0732">Signal</keyword>
<name>A0A0E9TYE6_ANGAN</name>
<sequence length="49" mass="5683">MLLKFIFILRINAAGYGSNSDTIIFSREQQEWKSNLQPSPLLLATRIWT</sequence>
<feature type="chain" id="PRO_5002432896" evidence="1">
    <location>
        <begin position="18"/>
        <end position="49"/>
    </location>
</feature>
<organism evidence="2">
    <name type="scientific">Anguilla anguilla</name>
    <name type="common">European freshwater eel</name>
    <name type="synonym">Muraena anguilla</name>
    <dbReference type="NCBI Taxonomy" id="7936"/>
    <lineage>
        <taxon>Eukaryota</taxon>
        <taxon>Metazoa</taxon>
        <taxon>Chordata</taxon>
        <taxon>Craniata</taxon>
        <taxon>Vertebrata</taxon>
        <taxon>Euteleostomi</taxon>
        <taxon>Actinopterygii</taxon>
        <taxon>Neopterygii</taxon>
        <taxon>Teleostei</taxon>
        <taxon>Anguilliformes</taxon>
        <taxon>Anguillidae</taxon>
        <taxon>Anguilla</taxon>
    </lineage>
</organism>
<dbReference type="EMBL" id="GBXM01050622">
    <property type="protein sequence ID" value="JAH57955.1"/>
    <property type="molecule type" value="Transcribed_RNA"/>
</dbReference>
<evidence type="ECO:0000313" key="2">
    <source>
        <dbReference type="EMBL" id="JAH57955.1"/>
    </source>
</evidence>
<protein>
    <submittedName>
        <fullName evidence="2">Uncharacterized protein</fullName>
    </submittedName>
</protein>
<accession>A0A0E9TYE6</accession>
<evidence type="ECO:0000256" key="1">
    <source>
        <dbReference type="SAM" id="SignalP"/>
    </source>
</evidence>
<proteinExistence type="predicted"/>
<reference evidence="2" key="1">
    <citation type="submission" date="2014-11" db="EMBL/GenBank/DDBJ databases">
        <authorList>
            <person name="Amaro Gonzalez C."/>
        </authorList>
    </citation>
    <scope>NUCLEOTIDE SEQUENCE</scope>
</reference>
<reference evidence="2" key="2">
    <citation type="journal article" date="2015" name="Fish Shellfish Immunol.">
        <title>Early steps in the European eel (Anguilla anguilla)-Vibrio vulnificus interaction in the gills: Role of the RtxA13 toxin.</title>
        <authorList>
            <person name="Callol A."/>
            <person name="Pajuelo D."/>
            <person name="Ebbesson L."/>
            <person name="Teles M."/>
            <person name="MacKenzie S."/>
            <person name="Amaro C."/>
        </authorList>
    </citation>
    <scope>NUCLEOTIDE SEQUENCE</scope>
</reference>
<feature type="signal peptide" evidence="1">
    <location>
        <begin position="1"/>
        <end position="17"/>
    </location>
</feature>
<dbReference type="AlphaFoldDB" id="A0A0E9TYE6"/>